<organism evidence="1 2">
    <name type="scientific">Dyadobacter helix</name>
    <dbReference type="NCBI Taxonomy" id="2822344"/>
    <lineage>
        <taxon>Bacteria</taxon>
        <taxon>Pseudomonadati</taxon>
        <taxon>Bacteroidota</taxon>
        <taxon>Cytophagia</taxon>
        <taxon>Cytophagales</taxon>
        <taxon>Spirosomataceae</taxon>
        <taxon>Dyadobacter</taxon>
    </lineage>
</organism>
<accession>A0A916JE19</accession>
<proteinExistence type="predicted"/>
<dbReference type="EMBL" id="CAJRAF010000002">
    <property type="protein sequence ID" value="CAG5003646.1"/>
    <property type="molecule type" value="Genomic_DNA"/>
</dbReference>
<gene>
    <name evidence="1" type="ORF">DYBT9275_03199</name>
</gene>
<dbReference type="Proteomes" id="UP000680038">
    <property type="component" value="Unassembled WGS sequence"/>
</dbReference>
<name>A0A916JE19_9BACT</name>
<dbReference type="AlphaFoldDB" id="A0A916JE19"/>
<reference evidence="1" key="1">
    <citation type="submission" date="2021-04" db="EMBL/GenBank/DDBJ databases">
        <authorList>
            <person name="Rodrigo-Torres L."/>
            <person name="Arahal R. D."/>
            <person name="Lucena T."/>
        </authorList>
    </citation>
    <scope>NUCLEOTIDE SEQUENCE</scope>
    <source>
        <strain evidence="1">CECT 9275</strain>
    </source>
</reference>
<evidence type="ECO:0000313" key="2">
    <source>
        <dbReference type="Proteomes" id="UP000680038"/>
    </source>
</evidence>
<comment type="caution">
    <text evidence="1">The sequence shown here is derived from an EMBL/GenBank/DDBJ whole genome shotgun (WGS) entry which is preliminary data.</text>
</comment>
<evidence type="ECO:0000313" key="1">
    <source>
        <dbReference type="EMBL" id="CAG5003646.1"/>
    </source>
</evidence>
<keyword evidence="2" id="KW-1185">Reference proteome</keyword>
<protein>
    <submittedName>
        <fullName evidence="1">Uncharacterized protein</fullName>
    </submittedName>
</protein>
<sequence>MYKVLLPANKDTNNNKLNIKIDIKNNKIKYSVTDQAVNQTHTQILIILYI</sequence>